<dbReference type="RefSeq" id="WP_254569281.1">
    <property type="nucleotide sequence ID" value="NZ_CP098502.1"/>
</dbReference>
<evidence type="ECO:0000256" key="1">
    <source>
        <dbReference type="SAM" id="MobiDB-lite"/>
    </source>
</evidence>
<feature type="signal peptide" evidence="2">
    <location>
        <begin position="1"/>
        <end position="19"/>
    </location>
</feature>
<keyword evidence="4" id="KW-1185">Reference proteome</keyword>
<evidence type="ECO:0000313" key="4">
    <source>
        <dbReference type="Proteomes" id="UP001056035"/>
    </source>
</evidence>
<dbReference type="Proteomes" id="UP001056035">
    <property type="component" value="Chromosome"/>
</dbReference>
<dbReference type="Gene3D" id="3.20.20.80">
    <property type="entry name" value="Glycosidases"/>
    <property type="match status" value="1"/>
</dbReference>
<dbReference type="EMBL" id="CP098502">
    <property type="protein sequence ID" value="UTI62544.1"/>
    <property type="molecule type" value="Genomic_DNA"/>
</dbReference>
<keyword evidence="2" id="KW-0732">Signal</keyword>
<organism evidence="3 4">
    <name type="scientific">Paraconexibacter antarcticus</name>
    <dbReference type="NCBI Taxonomy" id="2949664"/>
    <lineage>
        <taxon>Bacteria</taxon>
        <taxon>Bacillati</taxon>
        <taxon>Actinomycetota</taxon>
        <taxon>Thermoleophilia</taxon>
        <taxon>Solirubrobacterales</taxon>
        <taxon>Paraconexibacteraceae</taxon>
        <taxon>Paraconexibacter</taxon>
    </lineage>
</organism>
<feature type="region of interest" description="Disordered" evidence="1">
    <location>
        <begin position="327"/>
        <end position="351"/>
    </location>
</feature>
<dbReference type="SUPFAM" id="SSF51445">
    <property type="entry name" value="(Trans)glycosidases"/>
    <property type="match status" value="1"/>
</dbReference>
<evidence type="ECO:0000313" key="3">
    <source>
        <dbReference type="EMBL" id="UTI62544.1"/>
    </source>
</evidence>
<feature type="chain" id="PRO_5046721924" description="Asl1-like glycosyl hydrolase catalytic domain-containing protein" evidence="2">
    <location>
        <begin position="20"/>
        <end position="351"/>
    </location>
</feature>
<evidence type="ECO:0000256" key="2">
    <source>
        <dbReference type="SAM" id="SignalP"/>
    </source>
</evidence>
<reference evidence="3 4" key="1">
    <citation type="submission" date="2022-06" db="EMBL/GenBank/DDBJ databases">
        <title>Paraconexibacter antarcticus.</title>
        <authorList>
            <person name="Kim C.S."/>
        </authorList>
    </citation>
    <scope>NUCLEOTIDE SEQUENCE [LARGE SCALE GENOMIC DNA]</scope>
    <source>
        <strain evidence="3 4">02-257</strain>
    </source>
</reference>
<name>A0ABY5DPK7_9ACTN</name>
<dbReference type="InterPro" id="IPR017853">
    <property type="entry name" value="GH"/>
</dbReference>
<protein>
    <recommendedName>
        <fullName evidence="5">Asl1-like glycosyl hydrolase catalytic domain-containing protein</fullName>
    </recommendedName>
</protein>
<sequence length="351" mass="38191">MRRLPLLLCLALLTLLAGAAAGSAAAQAKPALGIADQKAATFLDPRLDELHLKYARVYMSWDVLTDKASRQEMDLWFAGAKLAGLDPLITISRSRIPSRISYNPSPAQLAAELRKWRRRWPGQVRTLSTWNEANLGKSPELVASWWLALRRACPTCTVLGADLLDEPKVLTWAARFVAAAGRQPAIWGLHDYNDVNTGHTTMTRALLANLKGDFWLTETGGVASRLRPTYRFAGCGVAFQTRATRFLLNTIAKLSPRIRRIYIFNWGQGDTSASFDSALVDAAGRERPSLNLVRRYLGQPVVTDPEGGAAAELKRCKVGSKVVTAPVPLPPPAPAAKAKGHGKAKGEHAKG</sequence>
<gene>
    <name evidence="3" type="ORF">NBH00_14355</name>
</gene>
<accession>A0ABY5DPK7</accession>
<proteinExistence type="predicted"/>
<evidence type="ECO:0008006" key="5">
    <source>
        <dbReference type="Google" id="ProtNLM"/>
    </source>
</evidence>